<keyword evidence="1" id="KW-0472">Membrane</keyword>
<dbReference type="PANTHER" id="PTHR43685">
    <property type="entry name" value="GLYCOSYLTRANSFERASE"/>
    <property type="match status" value="1"/>
</dbReference>
<reference evidence="2 3" key="1">
    <citation type="journal article" date="2019" name="Int. J. Syst. Evol. Microbiol.">
        <title>The Global Catalogue of Microorganisms (GCM) 10K type strain sequencing project: providing services to taxonomists for standard genome sequencing and annotation.</title>
        <authorList>
            <consortium name="The Broad Institute Genomics Platform"/>
            <consortium name="The Broad Institute Genome Sequencing Center for Infectious Disease"/>
            <person name="Wu L."/>
            <person name="Ma J."/>
        </authorList>
    </citation>
    <scope>NUCLEOTIDE SEQUENCE [LARGE SCALE GENOMIC DNA]</scope>
    <source>
        <strain evidence="2 3">JCM 13518</strain>
    </source>
</reference>
<proteinExistence type="predicted"/>
<dbReference type="RefSeq" id="WP_344203836.1">
    <property type="nucleotide sequence ID" value="NZ_BAAAME010000010.1"/>
</dbReference>
<dbReference type="Pfam" id="PF13641">
    <property type="entry name" value="Glyco_tranf_2_3"/>
    <property type="match status" value="1"/>
</dbReference>
<keyword evidence="1" id="KW-0812">Transmembrane</keyword>
<evidence type="ECO:0000313" key="2">
    <source>
        <dbReference type="EMBL" id="GAA1751631.1"/>
    </source>
</evidence>
<dbReference type="InterPro" id="IPR029044">
    <property type="entry name" value="Nucleotide-diphossugar_trans"/>
</dbReference>
<accession>A0ABN2KAK8</accession>
<feature type="transmembrane region" description="Helical" evidence="1">
    <location>
        <begin position="526"/>
        <end position="545"/>
    </location>
</feature>
<gene>
    <name evidence="2" type="ORF">GCM10009710_34170</name>
</gene>
<feature type="transmembrane region" description="Helical" evidence="1">
    <location>
        <begin position="710"/>
        <end position="729"/>
    </location>
</feature>
<evidence type="ECO:0000313" key="3">
    <source>
        <dbReference type="Proteomes" id="UP001501057"/>
    </source>
</evidence>
<feature type="transmembrane region" description="Helical" evidence="1">
    <location>
        <begin position="650"/>
        <end position="670"/>
    </location>
</feature>
<name>A0ABN2KAK8_9ACTN</name>
<evidence type="ECO:0000256" key="1">
    <source>
        <dbReference type="SAM" id="Phobius"/>
    </source>
</evidence>
<keyword evidence="3" id="KW-1185">Reference proteome</keyword>
<evidence type="ECO:0008006" key="4">
    <source>
        <dbReference type="Google" id="ProtNLM"/>
    </source>
</evidence>
<feature type="transmembrane region" description="Helical" evidence="1">
    <location>
        <begin position="471"/>
        <end position="489"/>
    </location>
</feature>
<dbReference type="EMBL" id="BAAAME010000010">
    <property type="protein sequence ID" value="GAA1751631.1"/>
    <property type="molecule type" value="Genomic_DNA"/>
</dbReference>
<feature type="transmembrane region" description="Helical" evidence="1">
    <location>
        <begin position="677"/>
        <end position="698"/>
    </location>
</feature>
<dbReference type="Gene3D" id="3.90.550.10">
    <property type="entry name" value="Spore Coat Polysaccharide Biosynthesis Protein SpsA, Chain A"/>
    <property type="match status" value="1"/>
</dbReference>
<feature type="transmembrane region" description="Helical" evidence="1">
    <location>
        <begin position="741"/>
        <end position="760"/>
    </location>
</feature>
<comment type="caution">
    <text evidence="2">The sequence shown here is derived from an EMBL/GenBank/DDBJ whole genome shotgun (WGS) entry which is preliminary data.</text>
</comment>
<keyword evidence="1" id="KW-1133">Transmembrane helix</keyword>
<feature type="transmembrane region" description="Helical" evidence="1">
    <location>
        <begin position="593"/>
        <end position="613"/>
    </location>
</feature>
<dbReference type="PANTHER" id="PTHR43685:SF3">
    <property type="entry name" value="SLR2126 PROTEIN"/>
    <property type="match status" value="1"/>
</dbReference>
<protein>
    <recommendedName>
        <fullName evidence="4">Glycosyltransferase</fullName>
    </recommendedName>
</protein>
<organism evidence="2 3">
    <name type="scientific">Aeromicrobium alkaliterrae</name>
    <dbReference type="NCBI Taxonomy" id="302168"/>
    <lineage>
        <taxon>Bacteria</taxon>
        <taxon>Bacillati</taxon>
        <taxon>Actinomycetota</taxon>
        <taxon>Actinomycetes</taxon>
        <taxon>Propionibacteriales</taxon>
        <taxon>Nocardioidaceae</taxon>
        <taxon>Aeromicrobium</taxon>
    </lineage>
</organism>
<sequence>MSTLVDDEQQAPTWRSSPPTVAAVLVSHDGATWLPKVLSSLAGLSHAPTAWHSVDVSSTDGSAELLRRSFGAERITYAPAGTGFGQAVRLGLSELPRTDWIWLLHDDVTVTPGTLAGLLDEATRAPDVGIVGPKIREWPSLRRLLEVGLTISGTASRETGLETGEPDAGQHDWAEDVLAVNTAGMLVRRDVWDELGGLDPELPLFADDLDLGWRANRAGHRVRTAPAAVVFHAEASRRRVRERSAGDPPHFERRRAEMFTVLANVSTRRFAWQYVRLFFGTLLRFLGQLVERYPEGAADELLALRSIYLHPGRLKRARQWRQRTARVPHEDIAHLFPPWWLPYQHTWDTLVETVRAMVRPETVETVGRRTYYEDTEDGEEIELDAGPSIWRRRPWLTATVLFTIVALLAGRQLLPGLSGGALLPAPSTAGGWWELVLRGADDIGLPTLATAPPYVLLLALAAVPVWFAPELLVWALLVLAPVLAGLTAHRLARLVSSNRPARITFAISYGLVVAAGGAIDQGRLGTVVGLVVAPIIVNVVLQLVAVPHWQTALRLGIWTSVAAAFAPLVLSMTVIGLVLVLVARRRHEELGALARQLALSAGVAVVLLGPWLVQRALNPWRVFWDAGLAISADPSLPSAVLGGWSGPGSAPGWIGITAVLVGILALLPALTRDEVRWAWVVGLVGLATAVLGYAVTYGTPSGASGLVPTLALPSGIFLGAMLGAALLAAEELEFLPRRLTIGLVVLALVFPALAGLHWVVRGSHDPLHDGTVGVVPAYLVDREGSTLVVRGDLEGGVTYVIVRGAGEDLGEEAMARSSQTADDVRTAVDRLLSAPSADDVQTLLDAGITAVYLPDADEQLASRVDAAPSMQPSGSESPTSRVWTIEGQVGDTTPETTWWRIGLGLVQTLTWLLALVLTAPVRRRPEPEPFADEVEDDDVNGVLA</sequence>
<feature type="transmembrane region" description="Helical" evidence="1">
    <location>
        <begin position="501"/>
        <end position="519"/>
    </location>
</feature>
<feature type="transmembrane region" description="Helical" evidence="1">
    <location>
        <begin position="557"/>
        <end position="581"/>
    </location>
</feature>
<dbReference type="InterPro" id="IPR050834">
    <property type="entry name" value="Glycosyltransf_2"/>
</dbReference>
<dbReference type="Proteomes" id="UP001501057">
    <property type="component" value="Unassembled WGS sequence"/>
</dbReference>
<feature type="transmembrane region" description="Helical" evidence="1">
    <location>
        <begin position="443"/>
        <end position="464"/>
    </location>
</feature>
<dbReference type="SUPFAM" id="SSF53448">
    <property type="entry name" value="Nucleotide-diphospho-sugar transferases"/>
    <property type="match status" value="1"/>
</dbReference>